<keyword evidence="2" id="KW-0472">Membrane</keyword>
<sequence>PAASSTPSATPALSPSGTSSETPTSPVNAGSGPRLPRTGAGVLGAAGAVLALLAGGVLVLRRRGE</sequence>
<accession>A0AAW9HME6</accession>
<dbReference type="NCBIfam" id="TIGR01167">
    <property type="entry name" value="LPXTG_anchor"/>
    <property type="match status" value="1"/>
</dbReference>
<dbReference type="RefSeq" id="WP_320753085.1">
    <property type="nucleotide sequence ID" value="NZ_JAWNFV010000007.1"/>
</dbReference>
<name>A0AAW9HME6_9ACTO</name>
<dbReference type="Proteomes" id="UP001288320">
    <property type="component" value="Unassembled WGS sequence"/>
</dbReference>
<protein>
    <submittedName>
        <fullName evidence="3">LPXTG cell wall anchor domain-containing protein</fullName>
    </submittedName>
</protein>
<keyword evidence="2" id="KW-1133">Transmembrane helix</keyword>
<evidence type="ECO:0000313" key="3">
    <source>
        <dbReference type="EMBL" id="MDY5140581.1"/>
    </source>
</evidence>
<comment type="caution">
    <text evidence="3">The sequence shown here is derived from an EMBL/GenBank/DDBJ whole genome shotgun (WGS) entry which is preliminary data.</text>
</comment>
<feature type="compositionally biased region" description="Low complexity" evidence="1">
    <location>
        <begin position="1"/>
        <end position="26"/>
    </location>
</feature>
<gene>
    <name evidence="3" type="ORF">R6G74_04555</name>
</gene>
<feature type="region of interest" description="Disordered" evidence="1">
    <location>
        <begin position="1"/>
        <end position="40"/>
    </location>
</feature>
<evidence type="ECO:0000256" key="1">
    <source>
        <dbReference type="SAM" id="MobiDB-lite"/>
    </source>
</evidence>
<evidence type="ECO:0000256" key="2">
    <source>
        <dbReference type="SAM" id="Phobius"/>
    </source>
</evidence>
<feature type="transmembrane region" description="Helical" evidence="2">
    <location>
        <begin position="40"/>
        <end position="60"/>
    </location>
</feature>
<organism evidence="3 4">
    <name type="scientific">Actinotignum timonense</name>
    <dbReference type="NCBI Taxonomy" id="1870995"/>
    <lineage>
        <taxon>Bacteria</taxon>
        <taxon>Bacillati</taxon>
        <taxon>Actinomycetota</taxon>
        <taxon>Actinomycetes</taxon>
        <taxon>Actinomycetales</taxon>
        <taxon>Actinomycetaceae</taxon>
        <taxon>Actinotignum</taxon>
    </lineage>
</organism>
<proteinExistence type="predicted"/>
<dbReference type="EMBL" id="JAWNFV010000007">
    <property type="protein sequence ID" value="MDY5140581.1"/>
    <property type="molecule type" value="Genomic_DNA"/>
</dbReference>
<keyword evidence="2" id="KW-0812">Transmembrane</keyword>
<dbReference type="AlphaFoldDB" id="A0AAW9HME6"/>
<feature type="non-terminal residue" evidence="3">
    <location>
        <position position="1"/>
    </location>
</feature>
<reference evidence="3" key="1">
    <citation type="submission" date="2023-10" db="EMBL/GenBank/DDBJ databases">
        <title>Whole Genome based description of the genera Actinobaculum and Actinotignum reveals a complex phylogenetic relationship within the species included in the genus Actinotignum.</title>
        <authorList>
            <person name="Jensen C.S."/>
            <person name="Dargis R."/>
            <person name="Kemp M."/>
            <person name="Christensen J.J."/>
        </authorList>
    </citation>
    <scope>NUCLEOTIDE SEQUENCE</scope>
    <source>
        <strain evidence="3">SLA_B245</strain>
    </source>
</reference>
<evidence type="ECO:0000313" key="4">
    <source>
        <dbReference type="Proteomes" id="UP001288320"/>
    </source>
</evidence>